<evidence type="ECO:0000259" key="2">
    <source>
        <dbReference type="Pfam" id="PF20152"/>
    </source>
</evidence>
<reference evidence="3" key="1">
    <citation type="submission" date="2020-05" db="EMBL/GenBank/DDBJ databases">
        <title>Mycena genomes resolve the evolution of fungal bioluminescence.</title>
        <authorList>
            <person name="Tsai I.J."/>
        </authorList>
    </citation>
    <scope>NUCLEOTIDE SEQUENCE</scope>
    <source>
        <strain evidence="3">160909Yilan</strain>
    </source>
</reference>
<dbReference type="Proteomes" id="UP000623467">
    <property type="component" value="Unassembled WGS sequence"/>
</dbReference>
<dbReference type="PANTHER" id="PTHR40465">
    <property type="entry name" value="CHROMOSOME 1, WHOLE GENOME SHOTGUN SEQUENCE"/>
    <property type="match status" value="1"/>
</dbReference>
<feature type="domain" description="DUF6534" evidence="2">
    <location>
        <begin position="178"/>
        <end position="266"/>
    </location>
</feature>
<keyword evidence="1" id="KW-0472">Membrane</keyword>
<evidence type="ECO:0000313" key="4">
    <source>
        <dbReference type="Proteomes" id="UP000623467"/>
    </source>
</evidence>
<feature type="transmembrane region" description="Helical" evidence="1">
    <location>
        <begin position="84"/>
        <end position="104"/>
    </location>
</feature>
<dbReference type="EMBL" id="JACAZH010000016">
    <property type="protein sequence ID" value="KAF7349362.1"/>
    <property type="molecule type" value="Genomic_DNA"/>
</dbReference>
<sequence>MSDFGKLTIPVFVGTVVNWSLLGALAVQVYIYYLAFPNDRRSSKCVVAFVVVAEILQTLANSRDSIRMFGAGWGNPQVLEDIGWAWFSVPILGSLIASVGQIFFCMANLYHREECIRPHFNHACHCLPIRCGYLDWGGYHPREGVLAVPSHGAPLRFALQRGIWQINPLTQAWLAATAVSDLIIVAGMVFYLLKARQSEFKSKTKATVSRIIRVTVETGVLCALSAVIVLCLFVAFDGNNYHLGVCIWLSKVYSNSMMIILNSRAHIGHDTTLPGGTTKMTNMTDIVFNSSAGPASRTIQSSMHSIDTMDDDDSNVTKPESMGEVVEGQFKLAM</sequence>
<name>A0A8H7CV40_9AGAR</name>
<protein>
    <recommendedName>
        <fullName evidence="2">DUF6534 domain-containing protein</fullName>
    </recommendedName>
</protein>
<keyword evidence="1" id="KW-0812">Transmembrane</keyword>
<feature type="transmembrane region" description="Helical" evidence="1">
    <location>
        <begin position="241"/>
        <end position="261"/>
    </location>
</feature>
<comment type="caution">
    <text evidence="3">The sequence shown here is derived from an EMBL/GenBank/DDBJ whole genome shotgun (WGS) entry which is preliminary data.</text>
</comment>
<gene>
    <name evidence="3" type="ORF">MSAN_01726000</name>
</gene>
<dbReference type="OrthoDB" id="2526919at2759"/>
<evidence type="ECO:0000256" key="1">
    <source>
        <dbReference type="SAM" id="Phobius"/>
    </source>
</evidence>
<feature type="transmembrane region" description="Helical" evidence="1">
    <location>
        <begin position="214"/>
        <end position="235"/>
    </location>
</feature>
<dbReference type="Pfam" id="PF20152">
    <property type="entry name" value="DUF6534"/>
    <property type="match status" value="1"/>
</dbReference>
<keyword evidence="4" id="KW-1185">Reference proteome</keyword>
<dbReference type="InterPro" id="IPR045339">
    <property type="entry name" value="DUF6534"/>
</dbReference>
<accession>A0A8H7CV40</accession>
<dbReference type="PANTHER" id="PTHR40465:SF1">
    <property type="entry name" value="DUF6534 DOMAIN-CONTAINING PROTEIN"/>
    <property type="match status" value="1"/>
</dbReference>
<feature type="transmembrane region" description="Helical" evidence="1">
    <location>
        <begin position="12"/>
        <end position="34"/>
    </location>
</feature>
<evidence type="ECO:0000313" key="3">
    <source>
        <dbReference type="EMBL" id="KAF7349362.1"/>
    </source>
</evidence>
<proteinExistence type="predicted"/>
<organism evidence="3 4">
    <name type="scientific">Mycena sanguinolenta</name>
    <dbReference type="NCBI Taxonomy" id="230812"/>
    <lineage>
        <taxon>Eukaryota</taxon>
        <taxon>Fungi</taxon>
        <taxon>Dikarya</taxon>
        <taxon>Basidiomycota</taxon>
        <taxon>Agaricomycotina</taxon>
        <taxon>Agaricomycetes</taxon>
        <taxon>Agaricomycetidae</taxon>
        <taxon>Agaricales</taxon>
        <taxon>Marasmiineae</taxon>
        <taxon>Mycenaceae</taxon>
        <taxon>Mycena</taxon>
    </lineage>
</organism>
<feature type="transmembrane region" description="Helical" evidence="1">
    <location>
        <begin position="172"/>
        <end position="193"/>
    </location>
</feature>
<keyword evidence="1" id="KW-1133">Transmembrane helix</keyword>
<dbReference type="AlphaFoldDB" id="A0A8H7CV40"/>